<reference evidence="5" key="1">
    <citation type="submission" date="2016-10" db="EMBL/GenBank/DDBJ databases">
        <authorList>
            <person name="Varghese N."/>
            <person name="Submissions S."/>
        </authorList>
    </citation>
    <scope>NUCLEOTIDE SEQUENCE [LARGE SCALE GENOMIC DNA]</scope>
    <source>
        <strain evidence="5">DSM 24536</strain>
    </source>
</reference>
<dbReference type="GO" id="GO:0032259">
    <property type="term" value="P:methylation"/>
    <property type="evidence" value="ECO:0007669"/>
    <property type="project" value="UniProtKB-KW"/>
</dbReference>
<dbReference type="AlphaFoldDB" id="A0A1G9WYZ0"/>
<protein>
    <submittedName>
        <fullName evidence="4">Methyltransferase domain-containing protein</fullName>
    </submittedName>
</protein>
<proteinExistence type="predicted"/>
<name>A0A1G9WYZ0_9SPHI</name>
<dbReference type="EMBL" id="FNHH01000027">
    <property type="protein sequence ID" value="SDM89363.1"/>
    <property type="molecule type" value="Genomic_DNA"/>
</dbReference>
<accession>A0A1G9WYZ0</accession>
<dbReference type="Proteomes" id="UP000199226">
    <property type="component" value="Unassembled WGS sequence"/>
</dbReference>
<evidence type="ECO:0000256" key="1">
    <source>
        <dbReference type="ARBA" id="ARBA00022603"/>
    </source>
</evidence>
<dbReference type="Pfam" id="PF13489">
    <property type="entry name" value="Methyltransf_23"/>
    <property type="match status" value="1"/>
</dbReference>
<dbReference type="SUPFAM" id="SSF53335">
    <property type="entry name" value="S-adenosyl-L-methionine-dependent methyltransferases"/>
    <property type="match status" value="1"/>
</dbReference>
<evidence type="ECO:0000256" key="2">
    <source>
        <dbReference type="ARBA" id="ARBA00022679"/>
    </source>
</evidence>
<keyword evidence="2 4" id="KW-0808">Transferase</keyword>
<gene>
    <name evidence="4" type="ORF">SAMN05421813_12754</name>
</gene>
<evidence type="ECO:0000256" key="3">
    <source>
        <dbReference type="ARBA" id="ARBA00022691"/>
    </source>
</evidence>
<keyword evidence="5" id="KW-1185">Reference proteome</keyword>
<dbReference type="OrthoDB" id="597202at2"/>
<dbReference type="CDD" id="cd02440">
    <property type="entry name" value="AdoMet_MTases"/>
    <property type="match status" value="1"/>
</dbReference>
<dbReference type="PANTHER" id="PTHR43464">
    <property type="entry name" value="METHYLTRANSFERASE"/>
    <property type="match status" value="1"/>
</dbReference>
<dbReference type="RefSeq" id="WP_090706299.1">
    <property type="nucleotide sequence ID" value="NZ_FNHH01000027.1"/>
</dbReference>
<keyword evidence="1 4" id="KW-0489">Methyltransferase</keyword>
<dbReference type="InterPro" id="IPR029063">
    <property type="entry name" value="SAM-dependent_MTases_sf"/>
</dbReference>
<organism evidence="4 5">
    <name type="scientific">Daejeonella rubra</name>
    <dbReference type="NCBI Taxonomy" id="990371"/>
    <lineage>
        <taxon>Bacteria</taxon>
        <taxon>Pseudomonadati</taxon>
        <taxon>Bacteroidota</taxon>
        <taxon>Sphingobacteriia</taxon>
        <taxon>Sphingobacteriales</taxon>
        <taxon>Sphingobacteriaceae</taxon>
        <taxon>Daejeonella</taxon>
    </lineage>
</organism>
<dbReference type="GO" id="GO:0008168">
    <property type="term" value="F:methyltransferase activity"/>
    <property type="evidence" value="ECO:0007669"/>
    <property type="project" value="UniProtKB-KW"/>
</dbReference>
<keyword evidence="3" id="KW-0949">S-adenosyl-L-methionine</keyword>
<evidence type="ECO:0000313" key="5">
    <source>
        <dbReference type="Proteomes" id="UP000199226"/>
    </source>
</evidence>
<dbReference type="STRING" id="990371.SAMN05421813_12754"/>
<evidence type="ECO:0000313" key="4">
    <source>
        <dbReference type="EMBL" id="SDM89363.1"/>
    </source>
</evidence>
<sequence>MKKIAAIFDNPILYNTFQYLAGSNKARKIFVKKYISPKPNTRMLDIGCGTGDILSYLPKDLDYVGFDPLQSCIDFCQKAGYGRGEFYRDSIESTDRHYHNEFDIIIATGVIHHLDDDAARKLFDFSYKALKPGGKLVTVDGAYSNEQSAIAKWMVSRDRGQFIRTPEEYKNLAMERFNINEIKDDLLSNFLRIPYTHFIMSCIK</sequence>
<dbReference type="PANTHER" id="PTHR43464:SF19">
    <property type="entry name" value="UBIQUINONE BIOSYNTHESIS O-METHYLTRANSFERASE, MITOCHONDRIAL"/>
    <property type="match status" value="1"/>
</dbReference>
<dbReference type="Gene3D" id="3.40.50.150">
    <property type="entry name" value="Vaccinia Virus protein VP39"/>
    <property type="match status" value="1"/>
</dbReference>